<dbReference type="RefSeq" id="WP_130415777.1">
    <property type="nucleotide sequence ID" value="NZ_SGWX01000001.1"/>
</dbReference>
<keyword evidence="4" id="KW-1185">Reference proteome</keyword>
<dbReference type="Gene3D" id="2.40.37.30">
    <property type="match status" value="2"/>
</dbReference>
<accession>A0A4Q7M5V0</accession>
<dbReference type="Pfam" id="PF01168">
    <property type="entry name" value="Ala_racemase_N"/>
    <property type="match status" value="1"/>
</dbReference>
<dbReference type="EMBL" id="SGWX01000001">
    <property type="protein sequence ID" value="RZS62377.1"/>
    <property type="molecule type" value="Genomic_DNA"/>
</dbReference>
<dbReference type="InterPro" id="IPR029066">
    <property type="entry name" value="PLP-binding_barrel"/>
</dbReference>
<evidence type="ECO:0000259" key="1">
    <source>
        <dbReference type="Pfam" id="PF01168"/>
    </source>
</evidence>
<comment type="caution">
    <text evidence="3">The sequence shown here is derived from an EMBL/GenBank/DDBJ whole genome shotgun (WGS) entry which is preliminary data.</text>
</comment>
<feature type="domain" description="YhfX-like C-terminal" evidence="2">
    <location>
        <begin position="277"/>
        <end position="375"/>
    </location>
</feature>
<dbReference type="InterPro" id="IPR048449">
    <property type="entry name" value="YhfX-like_C"/>
</dbReference>
<dbReference type="OrthoDB" id="3189402at2"/>
<dbReference type="InterPro" id="IPR001608">
    <property type="entry name" value="Ala_racemase_N"/>
</dbReference>
<dbReference type="SUPFAM" id="SSF51419">
    <property type="entry name" value="PLP-binding barrel"/>
    <property type="match status" value="1"/>
</dbReference>
<feature type="domain" description="Alanine racemase N-terminal" evidence="1">
    <location>
        <begin position="33"/>
        <end position="262"/>
    </location>
</feature>
<organism evidence="3 4">
    <name type="scientific">Xylanimonas ulmi</name>
    <dbReference type="NCBI Taxonomy" id="228973"/>
    <lineage>
        <taxon>Bacteria</taxon>
        <taxon>Bacillati</taxon>
        <taxon>Actinomycetota</taxon>
        <taxon>Actinomycetes</taxon>
        <taxon>Micrococcales</taxon>
        <taxon>Promicromonosporaceae</taxon>
        <taxon>Xylanimonas</taxon>
    </lineage>
</organism>
<evidence type="ECO:0000313" key="4">
    <source>
        <dbReference type="Proteomes" id="UP000293852"/>
    </source>
</evidence>
<dbReference type="Proteomes" id="UP000293852">
    <property type="component" value="Unassembled WGS sequence"/>
</dbReference>
<name>A0A4Q7M5V0_9MICO</name>
<reference evidence="3 4" key="1">
    <citation type="submission" date="2019-02" db="EMBL/GenBank/DDBJ databases">
        <title>Sequencing the genomes of 1000 actinobacteria strains.</title>
        <authorList>
            <person name="Klenk H.-P."/>
        </authorList>
    </citation>
    <scope>NUCLEOTIDE SEQUENCE [LARGE SCALE GENOMIC DNA]</scope>
    <source>
        <strain evidence="3 4">DSM 16932</strain>
    </source>
</reference>
<evidence type="ECO:0000259" key="2">
    <source>
        <dbReference type="Pfam" id="PF21279"/>
    </source>
</evidence>
<sequence>MFLDTTLRRNPHLIEAAQALHADGLIEPDTYVIDVDTVSANARALAATATAHGLVPWAVIKQIGRNPLVTRAITQHLPLGTAIDVREARALLAGGAHLGNVGHLVQIPRKALPEILAAGADHVTVYDVSNLRAVDAAARSLGIVQPIIARIAGHASDSYPGQEGGFAPCDMARLLETTESLAHTRLVGVTGFPCVVFDPALGRPRVTATLDAVLRAAEVIRGAGVEPVISLPSHSSCSTVPLVAAAGGTHIEPGHALTGSTPEHAVRDDLLERPAMVYVSEVGQESPRPQVIGGGFYARGGARNALLGSADSARRIALLPDPPENIDYYRRLDPSSADVSPRLGETAVMAFRTQIFVTRSHVAVVSGIAAGSPHVDGVFTALGEVVAA</sequence>
<evidence type="ECO:0000313" key="3">
    <source>
        <dbReference type="EMBL" id="RZS62377.1"/>
    </source>
</evidence>
<dbReference type="Pfam" id="PF21279">
    <property type="entry name" value="YhfX-like_C"/>
    <property type="match status" value="1"/>
</dbReference>
<gene>
    <name evidence="3" type="ORF">EV386_2709</name>
</gene>
<protein>
    <submittedName>
        <fullName evidence="3">Putative amino acid racemase</fullName>
    </submittedName>
</protein>
<dbReference type="AlphaFoldDB" id="A0A4Q7M5V0"/>
<proteinExistence type="predicted"/>